<comment type="caution">
    <text evidence="1">The sequence shown here is derived from an EMBL/GenBank/DDBJ whole genome shotgun (WGS) entry which is preliminary data.</text>
</comment>
<evidence type="ECO:0000313" key="2">
    <source>
        <dbReference type="Proteomes" id="UP000191663"/>
    </source>
</evidence>
<dbReference type="InterPro" id="IPR002696">
    <property type="entry name" value="Membr_insert_effic_factor_YidD"/>
</dbReference>
<protein>
    <recommendedName>
        <fullName evidence="3">Membrane protein insertion efficiency factor YidD</fullName>
    </recommendedName>
</protein>
<proteinExistence type="predicted"/>
<sequence>MPVIIFFLYGYTPGETNPVKLVFETALGVYQIVISPAQADVCNFYPSCSHFSRQAIKRYGPLWGSLMASERLMRCNPWAYKNYHRYYHTIRNGKFFDPIENNFIFKNRSESLHNDSLRLRIWMIYHH</sequence>
<dbReference type="PANTHER" id="PTHR33383:SF1">
    <property type="entry name" value="MEMBRANE PROTEIN INSERTION EFFICIENCY FACTOR-RELATED"/>
    <property type="match status" value="1"/>
</dbReference>
<dbReference type="PANTHER" id="PTHR33383">
    <property type="entry name" value="MEMBRANE PROTEIN INSERTION EFFICIENCY FACTOR-RELATED"/>
    <property type="match status" value="1"/>
</dbReference>
<accession>A0A1V4QF10</accession>
<dbReference type="AlphaFoldDB" id="A0A1V4QF10"/>
<dbReference type="Pfam" id="PF01809">
    <property type="entry name" value="YidD"/>
    <property type="match status" value="1"/>
</dbReference>
<dbReference type="SMART" id="SM01234">
    <property type="entry name" value="Haemolytic"/>
    <property type="match status" value="1"/>
</dbReference>
<organism evidence="1 2">
    <name type="scientific">candidate division WOR-3 bacterium 4484_100</name>
    <dbReference type="NCBI Taxonomy" id="1936077"/>
    <lineage>
        <taxon>Bacteria</taxon>
        <taxon>Bacteria division WOR-3</taxon>
    </lineage>
</organism>
<evidence type="ECO:0000313" key="1">
    <source>
        <dbReference type="EMBL" id="OPX17940.1"/>
    </source>
</evidence>
<dbReference type="Proteomes" id="UP000191663">
    <property type="component" value="Unassembled WGS sequence"/>
</dbReference>
<gene>
    <name evidence="1" type="ORF">BXT86_03820</name>
</gene>
<evidence type="ECO:0008006" key="3">
    <source>
        <dbReference type="Google" id="ProtNLM"/>
    </source>
</evidence>
<name>A0A1V4QF10_UNCW3</name>
<dbReference type="EMBL" id="MUKB01000059">
    <property type="protein sequence ID" value="OPX17940.1"/>
    <property type="molecule type" value="Genomic_DNA"/>
</dbReference>
<reference evidence="2" key="1">
    <citation type="submission" date="2017-01" db="EMBL/GenBank/DDBJ databases">
        <title>Novel pathways for hydrocarbon cycling and metabolic interdependencies in hydrothermal sediment communities.</title>
        <authorList>
            <person name="Dombrowski N."/>
            <person name="Seitz K."/>
            <person name="Teske A."/>
            <person name="Baker B."/>
        </authorList>
    </citation>
    <scope>NUCLEOTIDE SEQUENCE [LARGE SCALE GENOMIC DNA]</scope>
</reference>
<dbReference type="NCBIfam" id="TIGR00278">
    <property type="entry name" value="membrane protein insertion efficiency factor YidD"/>
    <property type="match status" value="1"/>
</dbReference>